<dbReference type="InterPro" id="IPR025363">
    <property type="entry name" value="DUF4267"/>
</dbReference>
<dbReference type="EMBL" id="JAQJAN010000008">
    <property type="protein sequence ID" value="KAJ5724847.1"/>
    <property type="molecule type" value="Genomic_DNA"/>
</dbReference>
<accession>A0AAD6MVN2</accession>
<evidence type="ECO:0000256" key="1">
    <source>
        <dbReference type="SAM" id="Phobius"/>
    </source>
</evidence>
<dbReference type="AlphaFoldDB" id="A0AAD6MVN2"/>
<organism evidence="2 3">
    <name type="scientific">Penicillium malachiteum</name>
    <dbReference type="NCBI Taxonomy" id="1324776"/>
    <lineage>
        <taxon>Eukaryota</taxon>
        <taxon>Fungi</taxon>
        <taxon>Dikarya</taxon>
        <taxon>Ascomycota</taxon>
        <taxon>Pezizomycotina</taxon>
        <taxon>Eurotiomycetes</taxon>
        <taxon>Eurotiomycetidae</taxon>
        <taxon>Eurotiales</taxon>
        <taxon>Aspergillaceae</taxon>
        <taxon>Penicillium</taxon>
    </lineage>
</organism>
<feature type="transmembrane region" description="Helical" evidence="1">
    <location>
        <begin position="12"/>
        <end position="35"/>
    </location>
</feature>
<evidence type="ECO:0000313" key="3">
    <source>
        <dbReference type="Proteomes" id="UP001215712"/>
    </source>
</evidence>
<keyword evidence="1" id="KW-0472">Membrane</keyword>
<reference evidence="2" key="2">
    <citation type="submission" date="2023-01" db="EMBL/GenBank/DDBJ databases">
        <authorList>
            <person name="Petersen C."/>
        </authorList>
    </citation>
    <scope>NUCLEOTIDE SEQUENCE</scope>
    <source>
        <strain evidence="2">IBT 17514</strain>
    </source>
</reference>
<protein>
    <submittedName>
        <fullName evidence="2">Uncharacterized protein</fullName>
    </submittedName>
</protein>
<proteinExistence type="predicted"/>
<dbReference type="Pfam" id="PF14087">
    <property type="entry name" value="DUF4267"/>
    <property type="match status" value="1"/>
</dbReference>
<keyword evidence="3" id="KW-1185">Reference proteome</keyword>
<gene>
    <name evidence="2" type="ORF">N7493_006575</name>
</gene>
<comment type="caution">
    <text evidence="2">The sequence shown here is derived from an EMBL/GenBank/DDBJ whole genome shotgun (WGS) entry which is preliminary data.</text>
</comment>
<reference evidence="2" key="1">
    <citation type="journal article" date="2023" name="IMA Fungus">
        <title>Comparative genomic study of the Penicillium genus elucidates a diverse pangenome and 15 lateral gene transfer events.</title>
        <authorList>
            <person name="Petersen C."/>
            <person name="Sorensen T."/>
            <person name="Nielsen M.R."/>
            <person name="Sondergaard T.E."/>
            <person name="Sorensen J.L."/>
            <person name="Fitzpatrick D.A."/>
            <person name="Frisvad J.C."/>
            <person name="Nielsen K.L."/>
        </authorList>
    </citation>
    <scope>NUCLEOTIDE SEQUENCE</scope>
    <source>
        <strain evidence="2">IBT 17514</strain>
    </source>
</reference>
<evidence type="ECO:0000313" key="2">
    <source>
        <dbReference type="EMBL" id="KAJ5724847.1"/>
    </source>
</evidence>
<name>A0AAD6MVN2_9EURO</name>
<sequence>MLNPLFSPDSQILSNVAAALSLSGITLGINIIFFNGSFVNHALRTAPPSNPKDHEIYNAMCQYIAVREFVIAGANIFAWLSGQPKAQGVTVLLWAGLAIGDGFVQYKLNGTNPLLARPLWPLLAGIGSVLMGWFE</sequence>
<keyword evidence="1" id="KW-0812">Transmembrane</keyword>
<dbReference type="Proteomes" id="UP001215712">
    <property type="component" value="Unassembled WGS sequence"/>
</dbReference>
<keyword evidence="1" id="KW-1133">Transmembrane helix</keyword>